<evidence type="ECO:0000256" key="2">
    <source>
        <dbReference type="SAM" id="MobiDB-lite"/>
    </source>
</evidence>
<comment type="caution">
    <text evidence="3">The sequence shown here is derived from an EMBL/GenBank/DDBJ whole genome shotgun (WGS) entry which is preliminary data.</text>
</comment>
<proteinExistence type="predicted"/>
<feature type="region of interest" description="Disordered" evidence="2">
    <location>
        <begin position="110"/>
        <end position="215"/>
    </location>
</feature>
<feature type="compositionally biased region" description="Basic and acidic residues" evidence="2">
    <location>
        <begin position="115"/>
        <end position="128"/>
    </location>
</feature>
<sequence>MAAHSPSPDGQLQFPDDEIVKCFANAGTKFGDERCPRCLTPQPYSHRMNNADGCKDRCMLCDHPSNHRGKPCPLITTLYKHVLGKTYLDSHWPEHVVSRTDEEIRGAQRFMRTARMHDERKSGTRGDSTRGGSTRGGSTRGGLARGGRNQGAFAREDSRSRVQGYRNTGDDRGEHSQDRGRAPKRRRSRSPDVERDDTSSRQSLPIAFQPDIDPSVDARGYMTQVVMRKKNAVRLTKGASTGNHDTVMTGTGNFSTDLRNDSMSLQQAHDSLATRIIRYRESGVEDAMKICTLLSELGDMETQRDTIAVALQTQIAETEQVRKHAAAETEQIKSKASAQNRKLEVEVESVMAKWGRQAWTISGLEAKVTELQTEHAALQNENQRLKNESNGLITRLKDEAQLLAETQARVVGLEAQLRAASLSTNPQAPAGSVAMGGAGITGNGGLEEEDEDEDRKPLLSGLLAFEGDQG</sequence>
<organism evidence="3 4">
    <name type="scientific">Ascochyta lentis</name>
    <dbReference type="NCBI Taxonomy" id="205686"/>
    <lineage>
        <taxon>Eukaryota</taxon>
        <taxon>Fungi</taxon>
        <taxon>Dikarya</taxon>
        <taxon>Ascomycota</taxon>
        <taxon>Pezizomycotina</taxon>
        <taxon>Dothideomycetes</taxon>
        <taxon>Pleosporomycetidae</taxon>
        <taxon>Pleosporales</taxon>
        <taxon>Pleosporineae</taxon>
        <taxon>Didymellaceae</taxon>
        <taxon>Ascochyta</taxon>
    </lineage>
</organism>
<evidence type="ECO:0000313" key="3">
    <source>
        <dbReference type="EMBL" id="KAF9690936.1"/>
    </source>
</evidence>
<keyword evidence="1" id="KW-0175">Coiled coil</keyword>
<feature type="compositionally biased region" description="Gly residues" evidence="2">
    <location>
        <begin position="133"/>
        <end position="149"/>
    </location>
</feature>
<dbReference type="EMBL" id="RZGK01000022">
    <property type="protein sequence ID" value="KAF9690936.1"/>
    <property type="molecule type" value="Genomic_DNA"/>
</dbReference>
<reference evidence="3" key="2">
    <citation type="submission" date="2020-09" db="EMBL/GenBank/DDBJ databases">
        <title>Reference genome assembly for Australian Ascochyta lentis isolate Al4.</title>
        <authorList>
            <person name="Lee R.C."/>
            <person name="Farfan-Caceres L.M."/>
            <person name="Debler J.W."/>
            <person name="Williams A.H."/>
            <person name="Henares B.M."/>
        </authorList>
    </citation>
    <scope>NUCLEOTIDE SEQUENCE</scope>
    <source>
        <strain evidence="3">Al4</strain>
    </source>
</reference>
<dbReference type="Proteomes" id="UP000651452">
    <property type="component" value="Unassembled WGS sequence"/>
</dbReference>
<feature type="compositionally biased region" description="Basic and acidic residues" evidence="2">
    <location>
        <begin position="189"/>
        <end position="199"/>
    </location>
</feature>
<dbReference type="OrthoDB" id="10653680at2759"/>
<dbReference type="AlphaFoldDB" id="A0A8H7MBG8"/>
<feature type="compositionally biased region" description="Basic and acidic residues" evidence="2">
    <location>
        <begin position="168"/>
        <end position="181"/>
    </location>
</feature>
<evidence type="ECO:0000256" key="1">
    <source>
        <dbReference type="SAM" id="Coils"/>
    </source>
</evidence>
<evidence type="ECO:0000313" key="4">
    <source>
        <dbReference type="Proteomes" id="UP000651452"/>
    </source>
</evidence>
<accession>A0A8H7MBG8</accession>
<name>A0A8H7MBG8_9PLEO</name>
<protein>
    <submittedName>
        <fullName evidence="3">Uncharacterized protein</fullName>
    </submittedName>
</protein>
<gene>
    <name evidence="3" type="ORF">EKO04_010986</name>
</gene>
<feature type="region of interest" description="Disordered" evidence="2">
    <location>
        <begin position="425"/>
        <end position="470"/>
    </location>
</feature>
<reference evidence="3" key="1">
    <citation type="submission" date="2018-12" db="EMBL/GenBank/DDBJ databases">
        <authorList>
            <person name="Syme R.A."/>
            <person name="Farfan-Caceres L."/>
            <person name="Lichtenzveig J."/>
        </authorList>
    </citation>
    <scope>NUCLEOTIDE SEQUENCE</scope>
    <source>
        <strain evidence="3">Al4</strain>
    </source>
</reference>
<keyword evidence="4" id="KW-1185">Reference proteome</keyword>
<feature type="coiled-coil region" evidence="1">
    <location>
        <begin position="326"/>
        <end position="416"/>
    </location>
</feature>
<feature type="compositionally biased region" description="Gly residues" evidence="2">
    <location>
        <begin position="434"/>
        <end position="445"/>
    </location>
</feature>